<dbReference type="PANTHER" id="PTHR48077:SF6">
    <property type="entry name" value="TRYPTOPHAN SYNTHASE"/>
    <property type="match status" value="1"/>
</dbReference>
<dbReference type="OrthoDB" id="9766131at2"/>
<evidence type="ECO:0000256" key="1">
    <source>
        <dbReference type="ARBA" id="ARBA00001933"/>
    </source>
</evidence>
<evidence type="ECO:0000313" key="14">
    <source>
        <dbReference type="Proteomes" id="UP000192674"/>
    </source>
</evidence>
<gene>
    <name evidence="13" type="ORF">SAMN05661093_07776</name>
</gene>
<dbReference type="AlphaFoldDB" id="A0A1W2FM30"/>
<comment type="pathway">
    <text evidence="2">Amino-acid biosynthesis; L-tryptophan biosynthesis; L-tryptophan from chorismate: step 5/5.</text>
</comment>
<evidence type="ECO:0000256" key="8">
    <source>
        <dbReference type="ARBA" id="ARBA00022898"/>
    </source>
</evidence>
<comment type="cofactor">
    <cofactor evidence="1">
        <name>pyridoxal 5'-phosphate</name>
        <dbReference type="ChEBI" id="CHEBI:597326"/>
    </cofactor>
</comment>
<evidence type="ECO:0000256" key="5">
    <source>
        <dbReference type="ARBA" id="ARBA00012043"/>
    </source>
</evidence>
<keyword evidence="14" id="KW-1185">Reference proteome</keyword>
<keyword evidence="7" id="KW-0822">Tryptophan biosynthesis</keyword>
<keyword evidence="9" id="KW-0057">Aromatic amino acid biosynthesis</keyword>
<evidence type="ECO:0000256" key="2">
    <source>
        <dbReference type="ARBA" id="ARBA00004733"/>
    </source>
</evidence>
<evidence type="ECO:0000256" key="11">
    <source>
        <dbReference type="ARBA" id="ARBA00049047"/>
    </source>
</evidence>
<protein>
    <recommendedName>
        <fullName evidence="5">tryptophan synthase</fullName>
        <ecNumber evidence="5">4.2.1.20</ecNumber>
    </recommendedName>
</protein>
<dbReference type="InterPro" id="IPR036052">
    <property type="entry name" value="TrpB-like_PALP_sf"/>
</dbReference>
<evidence type="ECO:0000256" key="3">
    <source>
        <dbReference type="ARBA" id="ARBA00009982"/>
    </source>
</evidence>
<sequence>MIEVPAHWYNVLADRRIELSKERSAGMTGTRPPQVPKSLVRQSMPLRTWDPIPEPVLAAYREWRPTPLRRAHNLERAIGAKTPIYYKYEAGNVAGSHKYLTALAQAYYYSRAGVETLVTSTAAGQWGTAVAAAAQRFGLRCRIYMVPRSYDRKPGRRTVMELLGAEVIRANASQGRRTSLVDAMTEAVSTTASIPGSRWILGGSEPFAILHCTVIGLETKQQLAEQGETAAPVLVGYLGGAKNIGGLGLPFLQNGGEPRIVLVESSSYPVLTRGMFAFDSTDETGASPQAGMFTLGSRFRGAPIQAEGIRYHAAPKLASELYRRGLLAAVAHDERPVFDSARKLLTTEGILVSAEAAYAVHEACRQACDSVNAGRPVVFCLTDHGSYDTDAWRAYLDDELHTDAAPTDEEITAMTAGLTPVH</sequence>
<feature type="domain" description="Tryptophan synthase beta chain-like PALP" evidence="12">
    <location>
        <begin position="63"/>
        <end position="383"/>
    </location>
</feature>
<dbReference type="EC" id="4.2.1.20" evidence="5"/>
<dbReference type="PANTHER" id="PTHR48077">
    <property type="entry name" value="TRYPTOPHAN SYNTHASE-RELATED"/>
    <property type="match status" value="1"/>
</dbReference>
<dbReference type="SUPFAM" id="SSF53686">
    <property type="entry name" value="Tryptophan synthase beta subunit-like PLP-dependent enzymes"/>
    <property type="match status" value="1"/>
</dbReference>
<dbReference type="GO" id="GO:0052684">
    <property type="term" value="F:L-serine hydro-lyase (adding indole, L-tryptophan-forming) activity"/>
    <property type="evidence" value="ECO:0007669"/>
    <property type="project" value="TreeGrafter"/>
</dbReference>
<evidence type="ECO:0000256" key="6">
    <source>
        <dbReference type="ARBA" id="ARBA00022605"/>
    </source>
</evidence>
<comment type="catalytic activity">
    <reaction evidence="11">
        <text>(1S,2R)-1-C-(indol-3-yl)glycerol 3-phosphate + L-serine = D-glyceraldehyde 3-phosphate + L-tryptophan + H2O</text>
        <dbReference type="Rhea" id="RHEA:10532"/>
        <dbReference type="ChEBI" id="CHEBI:15377"/>
        <dbReference type="ChEBI" id="CHEBI:33384"/>
        <dbReference type="ChEBI" id="CHEBI:57912"/>
        <dbReference type="ChEBI" id="CHEBI:58866"/>
        <dbReference type="ChEBI" id="CHEBI:59776"/>
        <dbReference type="EC" id="4.2.1.20"/>
    </reaction>
</comment>
<dbReference type="EMBL" id="FWXV01000008">
    <property type="protein sequence ID" value="SMD22995.1"/>
    <property type="molecule type" value="Genomic_DNA"/>
</dbReference>
<dbReference type="RefSeq" id="WP_084431814.1">
    <property type="nucleotide sequence ID" value="NZ_FWXV01000008.1"/>
</dbReference>
<comment type="similarity">
    <text evidence="3">Belongs to the TrpB family.</text>
</comment>
<evidence type="ECO:0000313" key="13">
    <source>
        <dbReference type="EMBL" id="SMD22995.1"/>
    </source>
</evidence>
<comment type="subunit">
    <text evidence="4">Tetramer of two alpha and two beta chains.</text>
</comment>
<evidence type="ECO:0000256" key="7">
    <source>
        <dbReference type="ARBA" id="ARBA00022822"/>
    </source>
</evidence>
<keyword evidence="6" id="KW-0028">Amino-acid biosynthesis</keyword>
<evidence type="ECO:0000256" key="4">
    <source>
        <dbReference type="ARBA" id="ARBA00011270"/>
    </source>
</evidence>
<proteinExistence type="inferred from homology"/>
<dbReference type="Proteomes" id="UP000192674">
    <property type="component" value="Unassembled WGS sequence"/>
</dbReference>
<dbReference type="Pfam" id="PF00291">
    <property type="entry name" value="PALP"/>
    <property type="match status" value="1"/>
</dbReference>
<reference evidence="13 14" key="1">
    <citation type="submission" date="2017-04" db="EMBL/GenBank/DDBJ databases">
        <authorList>
            <person name="Afonso C.L."/>
            <person name="Miller P.J."/>
            <person name="Scott M.A."/>
            <person name="Spackman E."/>
            <person name="Goraichik I."/>
            <person name="Dimitrov K.M."/>
            <person name="Suarez D.L."/>
            <person name="Swayne D.E."/>
        </authorList>
    </citation>
    <scope>NUCLEOTIDE SEQUENCE [LARGE SCALE GENOMIC DNA]</scope>
    <source>
        <strain evidence="13 14">DSM 43828</strain>
    </source>
</reference>
<accession>A0A1W2FM30</accession>
<evidence type="ECO:0000256" key="9">
    <source>
        <dbReference type="ARBA" id="ARBA00023141"/>
    </source>
</evidence>
<dbReference type="GO" id="GO:0004834">
    <property type="term" value="F:tryptophan synthase activity"/>
    <property type="evidence" value="ECO:0007669"/>
    <property type="project" value="UniProtKB-EC"/>
</dbReference>
<dbReference type="InterPro" id="IPR001926">
    <property type="entry name" value="TrpB-like_PALP"/>
</dbReference>
<dbReference type="Gene3D" id="3.40.50.1100">
    <property type="match status" value="2"/>
</dbReference>
<organism evidence="13 14">
    <name type="scientific">Kibdelosporangium aridum</name>
    <dbReference type="NCBI Taxonomy" id="2030"/>
    <lineage>
        <taxon>Bacteria</taxon>
        <taxon>Bacillati</taxon>
        <taxon>Actinomycetota</taxon>
        <taxon>Actinomycetes</taxon>
        <taxon>Pseudonocardiales</taxon>
        <taxon>Pseudonocardiaceae</taxon>
        <taxon>Kibdelosporangium</taxon>
    </lineage>
</organism>
<keyword evidence="8" id="KW-0663">Pyridoxal phosphate</keyword>
<evidence type="ECO:0000259" key="12">
    <source>
        <dbReference type="Pfam" id="PF00291"/>
    </source>
</evidence>
<dbReference type="InterPro" id="IPR023026">
    <property type="entry name" value="Trp_synth_beta/beta-like"/>
</dbReference>
<dbReference type="GO" id="GO:0005737">
    <property type="term" value="C:cytoplasm"/>
    <property type="evidence" value="ECO:0007669"/>
    <property type="project" value="TreeGrafter"/>
</dbReference>
<evidence type="ECO:0000256" key="10">
    <source>
        <dbReference type="ARBA" id="ARBA00023239"/>
    </source>
</evidence>
<keyword evidence="10" id="KW-0456">Lyase</keyword>
<name>A0A1W2FM30_KIBAR</name>